<name>A0AAF0XQL9_DAUCS</name>
<keyword evidence="4" id="KW-1185">Reference proteome</keyword>
<feature type="region of interest" description="Disordered" evidence="1">
    <location>
        <begin position="96"/>
        <end position="146"/>
    </location>
</feature>
<gene>
    <name evidence="3" type="ORF">DCAR_0831965</name>
</gene>
<dbReference type="PANTHER" id="PTHR34271">
    <property type="entry name" value="NUCLEOLAR HISTONE METHYLTRANSFERASE-RELATED PROTEIN"/>
    <property type="match status" value="1"/>
</dbReference>
<feature type="region of interest" description="Disordered" evidence="1">
    <location>
        <begin position="162"/>
        <end position="183"/>
    </location>
</feature>
<dbReference type="InterPro" id="IPR018848">
    <property type="entry name" value="WIYLD_domain"/>
</dbReference>
<evidence type="ECO:0000313" key="3">
    <source>
        <dbReference type="EMBL" id="WOH12461.1"/>
    </source>
</evidence>
<dbReference type="EMBL" id="CP093350">
    <property type="protein sequence ID" value="WOH12461.1"/>
    <property type="molecule type" value="Genomic_DNA"/>
</dbReference>
<dbReference type="InterPro" id="IPR043017">
    <property type="entry name" value="WIYLD_dom_sf"/>
</dbReference>
<protein>
    <recommendedName>
        <fullName evidence="2">WIYLD domain-containing protein</fullName>
    </recommendedName>
</protein>
<sequence>MASRGRGRPRKPRESRMDAAVDKMVTFGFEEKDIKETVKELLTVYGGGPEAWPVIEDGCYSMLLEILLSKNLEKDEGGPSQTRNEEGTNGLEETMAAGLGNTTPLGDTDPANDDAEQYMDTTPVGSTEPRHDAEPPFSDITDNASGTENTEFRGGVNLENTETNLPPAILTPQPPVNTIPKKPRRPCYGWISEDEEENDGIVHLPARVPGKTVRKSRWDVGPNDI</sequence>
<dbReference type="Pfam" id="PF10440">
    <property type="entry name" value="WIYLD"/>
    <property type="match status" value="1"/>
</dbReference>
<evidence type="ECO:0000313" key="4">
    <source>
        <dbReference type="Proteomes" id="UP000077755"/>
    </source>
</evidence>
<dbReference type="Proteomes" id="UP000077755">
    <property type="component" value="Chromosome 8"/>
</dbReference>
<dbReference type="AlphaFoldDB" id="A0AAF0XQL9"/>
<organism evidence="3 4">
    <name type="scientific">Daucus carota subsp. sativus</name>
    <name type="common">Carrot</name>
    <dbReference type="NCBI Taxonomy" id="79200"/>
    <lineage>
        <taxon>Eukaryota</taxon>
        <taxon>Viridiplantae</taxon>
        <taxon>Streptophyta</taxon>
        <taxon>Embryophyta</taxon>
        <taxon>Tracheophyta</taxon>
        <taxon>Spermatophyta</taxon>
        <taxon>Magnoliopsida</taxon>
        <taxon>eudicotyledons</taxon>
        <taxon>Gunneridae</taxon>
        <taxon>Pentapetalae</taxon>
        <taxon>asterids</taxon>
        <taxon>campanulids</taxon>
        <taxon>Apiales</taxon>
        <taxon>Apiaceae</taxon>
        <taxon>Apioideae</taxon>
        <taxon>Scandiceae</taxon>
        <taxon>Daucinae</taxon>
        <taxon>Daucus</taxon>
        <taxon>Daucus sect. Daucus</taxon>
    </lineage>
</organism>
<dbReference type="PANTHER" id="PTHR34271:SF1">
    <property type="entry name" value="NUCLEOLAR HISTONE METHYLTRANSFERASE-RELATED PROTEIN"/>
    <property type="match status" value="1"/>
</dbReference>
<reference evidence="3" key="1">
    <citation type="journal article" date="2016" name="Nat. Genet.">
        <title>A high-quality carrot genome assembly provides new insights into carotenoid accumulation and asterid genome evolution.</title>
        <authorList>
            <person name="Iorizzo M."/>
            <person name="Ellison S."/>
            <person name="Senalik D."/>
            <person name="Zeng P."/>
            <person name="Satapoomin P."/>
            <person name="Huang J."/>
            <person name="Bowman M."/>
            <person name="Iovene M."/>
            <person name="Sanseverino W."/>
            <person name="Cavagnaro P."/>
            <person name="Yildiz M."/>
            <person name="Macko-Podgorni A."/>
            <person name="Moranska E."/>
            <person name="Grzebelus E."/>
            <person name="Grzebelus D."/>
            <person name="Ashrafi H."/>
            <person name="Zheng Z."/>
            <person name="Cheng S."/>
            <person name="Spooner D."/>
            <person name="Van Deynze A."/>
            <person name="Simon P."/>
        </authorList>
    </citation>
    <scope>NUCLEOTIDE SEQUENCE</scope>
    <source>
        <tissue evidence="3">Leaf</tissue>
    </source>
</reference>
<reference evidence="3" key="2">
    <citation type="submission" date="2022-03" db="EMBL/GenBank/DDBJ databases">
        <title>Draft title - Genomic analysis of global carrot germplasm unveils the trajectory of domestication and the origin of high carotenoid orange carrot.</title>
        <authorList>
            <person name="Iorizzo M."/>
            <person name="Ellison S."/>
            <person name="Senalik D."/>
            <person name="Macko-Podgorni A."/>
            <person name="Grzebelus D."/>
            <person name="Bostan H."/>
            <person name="Rolling W."/>
            <person name="Curaba J."/>
            <person name="Simon P."/>
        </authorList>
    </citation>
    <scope>NUCLEOTIDE SEQUENCE</scope>
    <source>
        <tissue evidence="3">Leaf</tissue>
    </source>
</reference>
<proteinExistence type="predicted"/>
<feature type="domain" description="WIYLD" evidence="2">
    <location>
        <begin position="13"/>
        <end position="70"/>
    </location>
</feature>
<accession>A0AAF0XQL9</accession>
<evidence type="ECO:0000259" key="2">
    <source>
        <dbReference type="Pfam" id="PF10440"/>
    </source>
</evidence>
<evidence type="ECO:0000256" key="1">
    <source>
        <dbReference type="SAM" id="MobiDB-lite"/>
    </source>
</evidence>
<dbReference type="Gene3D" id="1.10.8.850">
    <property type="entry name" value="Histone-lysine N methyltransferase , C-terminal domain-like"/>
    <property type="match status" value="1"/>
</dbReference>